<dbReference type="OrthoDB" id="9772811at2"/>
<dbReference type="InterPro" id="IPR011964">
    <property type="entry name" value="YVTN_b-propeller_repeat"/>
</dbReference>
<dbReference type="Pfam" id="PF10282">
    <property type="entry name" value="Lactonase"/>
    <property type="match status" value="1"/>
</dbReference>
<dbReference type="AlphaFoldDB" id="W6JU86"/>
<comment type="caution">
    <text evidence="1">The sequence shown here is derived from an EMBL/GenBank/DDBJ whole genome shotgun (WGS) entry which is preliminary data.</text>
</comment>
<dbReference type="EMBL" id="CAJA01000035">
    <property type="protein sequence ID" value="CCH72045.1"/>
    <property type="molecule type" value="Genomic_DNA"/>
</dbReference>
<protein>
    <submittedName>
        <fullName evidence="1">40-residue YVTN family beta-propeller repeat protein</fullName>
    </submittedName>
</protein>
<dbReference type="InterPro" id="IPR051200">
    <property type="entry name" value="Host-pathogen_enzymatic-act"/>
</dbReference>
<name>W6JU86_9MICO</name>
<accession>W6JU86</accession>
<evidence type="ECO:0000313" key="1">
    <source>
        <dbReference type="EMBL" id="CCH72045.1"/>
    </source>
</evidence>
<dbReference type="Proteomes" id="UP000035763">
    <property type="component" value="Unassembled WGS sequence"/>
</dbReference>
<dbReference type="SUPFAM" id="SSF51004">
    <property type="entry name" value="C-terminal (heme d1) domain of cytochrome cd1-nitrite reductase"/>
    <property type="match status" value="1"/>
</dbReference>
<reference evidence="1 2" key="1">
    <citation type="journal article" date="2013" name="ISME J.">
        <title>A metabolic model for members of the genus Tetrasphaera involved in enhanced biological phosphorus removal.</title>
        <authorList>
            <person name="Kristiansen R."/>
            <person name="Nguyen H.T.T."/>
            <person name="Saunders A.M."/>
            <person name="Nielsen J.L."/>
            <person name="Wimmer R."/>
            <person name="Le V.Q."/>
            <person name="McIlroy S.J."/>
            <person name="Petrovski S."/>
            <person name="Seviour R.J."/>
            <person name="Calteau A."/>
            <person name="Nielsen K.L."/>
            <person name="Nielsen P.H."/>
        </authorList>
    </citation>
    <scope>NUCLEOTIDE SEQUENCE [LARGE SCALE GENOMIC DNA]</scope>
    <source>
        <strain evidence="1 2">Ben110</strain>
    </source>
</reference>
<dbReference type="PANTHER" id="PTHR47197">
    <property type="entry name" value="PROTEIN NIRF"/>
    <property type="match status" value="1"/>
</dbReference>
<dbReference type="PANTHER" id="PTHR47197:SF3">
    <property type="entry name" value="DIHYDRO-HEME D1 DEHYDROGENASE"/>
    <property type="match status" value="1"/>
</dbReference>
<dbReference type="InterPro" id="IPR015943">
    <property type="entry name" value="WD40/YVTN_repeat-like_dom_sf"/>
</dbReference>
<dbReference type="RefSeq" id="WP_048693671.1">
    <property type="nucleotide sequence ID" value="NZ_HG764815.1"/>
</dbReference>
<dbReference type="NCBIfam" id="TIGR02276">
    <property type="entry name" value="beta_rpt_yvtn"/>
    <property type="match status" value="1"/>
</dbReference>
<gene>
    <name evidence="1" type="ORF">BN11_130017</name>
</gene>
<sequence>MALAILTVAVLLLWFVVKGAVGLIGGLFGGDDKAATVSAPVTKAPTAAPTVAPDDTLPKVVRVTPTTTPAMGAAGPADKTTMVQKFHLASSAMAPKSIVASPSGVLFAQNMMYKHSVSVFTSDGTMIKSIPDAVDLAEFGISGHPGLSQGAPVEVAFTPDGKYAWVSNYSMYGKGFGPEGLDSCTAGDGTDTSYVYRIDVASLTIDKVVPVGAVPKYVAITPDGKNVLVTNWCTWNLSVIDAVAAKETARIDLGGRYPRGIVAGPDNKTAYVALMGSNKVVTVDLASKAVADFAKPGNGPRHIVASPDGKFLYVTNNSSGTVVKLDRATGATLATATVGSEPRSMAISSDGLAVYVVNYGEGSMTKIATATMAAMQTVKTDASPIGITYEPTTKSVWVACYGGSLLAFDDAKLKG</sequence>
<dbReference type="InterPro" id="IPR011048">
    <property type="entry name" value="Haem_d1_sf"/>
</dbReference>
<proteinExistence type="predicted"/>
<organism evidence="1 2">
    <name type="scientific">Nostocoides australiense Ben110</name>
    <dbReference type="NCBI Taxonomy" id="1193182"/>
    <lineage>
        <taxon>Bacteria</taxon>
        <taxon>Bacillati</taxon>
        <taxon>Actinomycetota</taxon>
        <taxon>Actinomycetes</taxon>
        <taxon>Micrococcales</taxon>
        <taxon>Intrasporangiaceae</taxon>
        <taxon>Nostocoides</taxon>
    </lineage>
</organism>
<keyword evidence="2" id="KW-1185">Reference proteome</keyword>
<dbReference type="STRING" id="1193182.BN11_130017"/>
<dbReference type="InterPro" id="IPR019405">
    <property type="entry name" value="Lactonase_7-beta_prop"/>
</dbReference>
<evidence type="ECO:0000313" key="2">
    <source>
        <dbReference type="Proteomes" id="UP000035763"/>
    </source>
</evidence>
<dbReference type="Gene3D" id="2.130.10.10">
    <property type="entry name" value="YVTN repeat-like/Quinoprotein amine dehydrogenase"/>
    <property type="match status" value="2"/>
</dbReference>